<evidence type="ECO:0000259" key="1">
    <source>
        <dbReference type="Pfam" id="PF01425"/>
    </source>
</evidence>
<feature type="domain" description="Amidase" evidence="1">
    <location>
        <begin position="24"/>
        <end position="453"/>
    </location>
</feature>
<dbReference type="EMBL" id="BAAAQX010000029">
    <property type="protein sequence ID" value="GAA2212863.1"/>
    <property type="molecule type" value="Genomic_DNA"/>
</dbReference>
<protein>
    <submittedName>
        <fullName evidence="2">Amidase family protein</fullName>
    </submittedName>
</protein>
<dbReference type="Gene3D" id="3.90.1300.10">
    <property type="entry name" value="Amidase signature (AS) domain"/>
    <property type="match status" value="1"/>
</dbReference>
<proteinExistence type="predicted"/>
<dbReference type="RefSeq" id="WP_344487754.1">
    <property type="nucleotide sequence ID" value="NZ_BAAAQX010000029.1"/>
</dbReference>
<dbReference type="PANTHER" id="PTHR43372:SF4">
    <property type="entry name" value="FATTY-ACID AMIDE HYDROLASE 2"/>
    <property type="match status" value="1"/>
</dbReference>
<keyword evidence="3" id="KW-1185">Reference proteome</keyword>
<dbReference type="Proteomes" id="UP001499843">
    <property type="component" value="Unassembled WGS sequence"/>
</dbReference>
<dbReference type="NCBIfam" id="NF005687">
    <property type="entry name" value="PRK07487.1"/>
    <property type="match status" value="1"/>
</dbReference>
<evidence type="ECO:0000313" key="3">
    <source>
        <dbReference type="Proteomes" id="UP001499843"/>
    </source>
</evidence>
<gene>
    <name evidence="2" type="ORF">GCM10009850_083250</name>
</gene>
<organism evidence="2 3">
    <name type="scientific">Nonomuraea monospora</name>
    <dbReference type="NCBI Taxonomy" id="568818"/>
    <lineage>
        <taxon>Bacteria</taxon>
        <taxon>Bacillati</taxon>
        <taxon>Actinomycetota</taxon>
        <taxon>Actinomycetes</taxon>
        <taxon>Streptosporangiales</taxon>
        <taxon>Streptosporangiaceae</taxon>
        <taxon>Nonomuraea</taxon>
    </lineage>
</organism>
<accession>A0ABP5PMD0</accession>
<evidence type="ECO:0000313" key="2">
    <source>
        <dbReference type="EMBL" id="GAA2212863.1"/>
    </source>
</evidence>
<reference evidence="3" key="1">
    <citation type="journal article" date="2019" name="Int. J. Syst. Evol. Microbiol.">
        <title>The Global Catalogue of Microorganisms (GCM) 10K type strain sequencing project: providing services to taxonomists for standard genome sequencing and annotation.</title>
        <authorList>
            <consortium name="The Broad Institute Genomics Platform"/>
            <consortium name="The Broad Institute Genome Sequencing Center for Infectious Disease"/>
            <person name="Wu L."/>
            <person name="Ma J."/>
        </authorList>
    </citation>
    <scope>NUCLEOTIDE SEQUENCE [LARGE SCALE GENOMIC DNA]</scope>
    <source>
        <strain evidence="3">JCM 16114</strain>
    </source>
</reference>
<dbReference type="InterPro" id="IPR020556">
    <property type="entry name" value="Amidase_CS"/>
</dbReference>
<sequence length="469" mass="49502">MELWQWSATELAAGIRTREISAVDVVQSCLGRIEEVNPVLNALLDVRPEEALADARRADAAVAAGESLGPLHGVPVSTKINTGQKSRLMSNGLSVAAGAMARGDDACVAALRDAGAIFLGRSNAPAFSLRWFSANDPHGRTLNPWDHARTPGGSSGGASSGVAAGMTPIGQGNDIAGSIRYPAACCGLVGIRPTVGLVSGWTAPGDMELEGPLTFQAWAVHGPLARTVADARTALYAMASPDLRDPFGIPALPEPVPQAGPIRVGLVRDVGMATPHRSVSDALDTAARWLSEAGYEVEELELPLLGEAARLWHLLLAEDTRPLLPGMLEIGDEATRLNMAHFYEAAAELWGEKPDISAYIQGWARRATLITRLQELLGTNRVLLTPASAEPPFEQDADITDPDRARGLFAAQWPMTSVPVLGVPAVTVPVGVTDGLPVGVQLVGGRFTERLILDAAQAIENRAPRLTPR</sequence>
<comment type="caution">
    <text evidence="2">The sequence shown here is derived from an EMBL/GenBank/DDBJ whole genome shotgun (WGS) entry which is preliminary data.</text>
</comment>
<dbReference type="InterPro" id="IPR036928">
    <property type="entry name" value="AS_sf"/>
</dbReference>
<dbReference type="InterPro" id="IPR023631">
    <property type="entry name" value="Amidase_dom"/>
</dbReference>
<dbReference type="InterPro" id="IPR052739">
    <property type="entry name" value="FAAH2"/>
</dbReference>
<name>A0ABP5PMD0_9ACTN</name>
<dbReference type="Pfam" id="PF01425">
    <property type="entry name" value="Amidase"/>
    <property type="match status" value="1"/>
</dbReference>
<dbReference type="PANTHER" id="PTHR43372">
    <property type="entry name" value="FATTY-ACID AMIDE HYDROLASE"/>
    <property type="match status" value="1"/>
</dbReference>
<dbReference type="SUPFAM" id="SSF75304">
    <property type="entry name" value="Amidase signature (AS) enzymes"/>
    <property type="match status" value="1"/>
</dbReference>
<dbReference type="PROSITE" id="PS00571">
    <property type="entry name" value="AMIDASES"/>
    <property type="match status" value="1"/>
</dbReference>